<proteinExistence type="predicted"/>
<feature type="region of interest" description="Disordered" evidence="1">
    <location>
        <begin position="1"/>
        <end position="30"/>
    </location>
</feature>
<dbReference type="Proteomes" id="UP000321230">
    <property type="component" value="Unassembled WGS sequence"/>
</dbReference>
<dbReference type="EMBL" id="BJUZ01000002">
    <property type="protein sequence ID" value="GEK93967.1"/>
    <property type="molecule type" value="Genomic_DNA"/>
</dbReference>
<accession>A0A511B815</accession>
<keyword evidence="3" id="KW-1185">Reference proteome</keyword>
<reference evidence="2 3" key="1">
    <citation type="submission" date="2019-07" db="EMBL/GenBank/DDBJ databases">
        <title>Whole genome shotgun sequence of Gluconobacter wancherniae NBRC 103581.</title>
        <authorList>
            <person name="Hosoyama A."/>
            <person name="Uohara A."/>
            <person name="Ohji S."/>
            <person name="Ichikawa N."/>
        </authorList>
    </citation>
    <scope>NUCLEOTIDE SEQUENCE [LARGE SCALE GENOMIC DNA]</scope>
    <source>
        <strain evidence="2 3">NBRC 103581</strain>
    </source>
</reference>
<dbReference type="AlphaFoldDB" id="A0A511B815"/>
<comment type="caution">
    <text evidence="2">The sequence shown here is derived from an EMBL/GenBank/DDBJ whole genome shotgun (WGS) entry which is preliminary data.</text>
</comment>
<gene>
    <name evidence="2" type="ORF">GWA01_17370</name>
</gene>
<evidence type="ECO:0000256" key="1">
    <source>
        <dbReference type="SAM" id="MobiDB-lite"/>
    </source>
</evidence>
<evidence type="ECO:0000313" key="2">
    <source>
        <dbReference type="EMBL" id="GEK93967.1"/>
    </source>
</evidence>
<name>A0A511B815_9PROT</name>
<sequence>MTTEGSRRSARSAKLDGTERGAGVTTGDGATGAVCARADEAMRPMEMARLAVNLVMIAR</sequence>
<organism evidence="2 3">
    <name type="scientific">Gluconobacter wancherniae NBRC 103581</name>
    <dbReference type="NCBI Taxonomy" id="656744"/>
    <lineage>
        <taxon>Bacteria</taxon>
        <taxon>Pseudomonadati</taxon>
        <taxon>Pseudomonadota</taxon>
        <taxon>Alphaproteobacteria</taxon>
        <taxon>Acetobacterales</taxon>
        <taxon>Acetobacteraceae</taxon>
        <taxon>Gluconobacter</taxon>
    </lineage>
</organism>
<protein>
    <submittedName>
        <fullName evidence="2">Uncharacterized protein</fullName>
    </submittedName>
</protein>
<evidence type="ECO:0000313" key="3">
    <source>
        <dbReference type="Proteomes" id="UP000321230"/>
    </source>
</evidence>